<dbReference type="EMBL" id="JADFTS010000004">
    <property type="protein sequence ID" value="KAF9611220.1"/>
    <property type="molecule type" value="Genomic_DNA"/>
</dbReference>
<gene>
    <name evidence="1" type="ORF">IFM89_027770</name>
</gene>
<organism evidence="1 2">
    <name type="scientific">Coptis chinensis</name>
    <dbReference type="NCBI Taxonomy" id="261450"/>
    <lineage>
        <taxon>Eukaryota</taxon>
        <taxon>Viridiplantae</taxon>
        <taxon>Streptophyta</taxon>
        <taxon>Embryophyta</taxon>
        <taxon>Tracheophyta</taxon>
        <taxon>Spermatophyta</taxon>
        <taxon>Magnoliopsida</taxon>
        <taxon>Ranunculales</taxon>
        <taxon>Ranunculaceae</taxon>
        <taxon>Coptidoideae</taxon>
        <taxon>Coptis</taxon>
    </lineage>
</organism>
<evidence type="ECO:0000313" key="2">
    <source>
        <dbReference type="Proteomes" id="UP000631114"/>
    </source>
</evidence>
<accession>A0A835I415</accession>
<dbReference type="PANTHER" id="PTHR31286">
    <property type="entry name" value="GLYCINE-RICH CELL WALL STRUCTURAL PROTEIN 1.8-LIKE"/>
    <property type="match status" value="1"/>
</dbReference>
<dbReference type="InterPro" id="IPR040256">
    <property type="entry name" value="At4g02000-like"/>
</dbReference>
<dbReference type="Proteomes" id="UP000631114">
    <property type="component" value="Unassembled WGS sequence"/>
</dbReference>
<comment type="caution">
    <text evidence="1">The sequence shown here is derived from an EMBL/GenBank/DDBJ whole genome shotgun (WGS) entry which is preliminary data.</text>
</comment>
<evidence type="ECO:0000313" key="1">
    <source>
        <dbReference type="EMBL" id="KAF9611220.1"/>
    </source>
</evidence>
<dbReference type="OrthoDB" id="1751950at2759"/>
<dbReference type="PANTHER" id="PTHR31286:SF60">
    <property type="entry name" value="PROTEIN, PUTATIVE-RELATED"/>
    <property type="match status" value="1"/>
</dbReference>
<name>A0A835I415_9MAGN</name>
<sequence length="156" mass="17366">MSIARGLGNPVGVDKHTLSREYGYFAQVLVEIDLASPIPKKICEEEDADKSFLKEVVVGKLPKFCPHCRIVRHLMVECKGQAYGISNEGEHAGCAIRCTKVSPNLQIVVVTENEPIASLQSLKNTFRVLNETNSLLASTNWEYMAEEEEETGKKWA</sequence>
<proteinExistence type="predicted"/>
<dbReference type="AlphaFoldDB" id="A0A835I415"/>
<reference evidence="1 2" key="1">
    <citation type="submission" date="2020-10" db="EMBL/GenBank/DDBJ databases">
        <title>The Coptis chinensis genome and diversification of protoberbering-type alkaloids.</title>
        <authorList>
            <person name="Wang B."/>
            <person name="Shu S."/>
            <person name="Song C."/>
            <person name="Liu Y."/>
        </authorList>
    </citation>
    <scope>NUCLEOTIDE SEQUENCE [LARGE SCALE GENOMIC DNA]</scope>
    <source>
        <strain evidence="1">HL-2020</strain>
        <tissue evidence="1">Leaf</tissue>
    </source>
</reference>
<keyword evidence="2" id="KW-1185">Reference proteome</keyword>
<protein>
    <submittedName>
        <fullName evidence="1">Uncharacterized protein</fullName>
    </submittedName>
</protein>